<dbReference type="FunFam" id="1.25.10.10:FF:000262">
    <property type="entry name" value="HEAT repeat-containing protein 5B"/>
    <property type="match status" value="1"/>
</dbReference>
<dbReference type="OrthoDB" id="192608at2759"/>
<dbReference type="GO" id="GO:0006897">
    <property type="term" value="P:endocytosis"/>
    <property type="evidence" value="ECO:0007669"/>
    <property type="project" value="TreeGrafter"/>
</dbReference>
<evidence type="ECO:0000313" key="6">
    <source>
        <dbReference type="RefSeq" id="XP_023577604.1"/>
    </source>
</evidence>
<protein>
    <recommendedName>
        <fullName evidence="3">HEAT repeat-containing protein 5A</fullName>
    </recommendedName>
</protein>
<dbReference type="GO" id="GO:0008104">
    <property type="term" value="P:intracellular protein localization"/>
    <property type="evidence" value="ECO:0007669"/>
    <property type="project" value="TreeGrafter"/>
</dbReference>
<gene>
    <name evidence="6" type="primary">Heatr5a</name>
</gene>
<comment type="similarity">
    <text evidence="1">Belongs to the HEATR5 family.</text>
</comment>
<name>A0A6P6EZ96_OCTDE</name>
<dbReference type="GeneID" id="101587596"/>
<accession>A0A6P6EZ96</accession>
<dbReference type="FunFam" id="1.25.10.10:FF:000098">
    <property type="entry name" value="HEAT repeat-containing protein 5A isoform X2"/>
    <property type="match status" value="1"/>
</dbReference>
<dbReference type="GO" id="GO:0042147">
    <property type="term" value="P:retrograde transport, endosome to Golgi"/>
    <property type="evidence" value="ECO:0007669"/>
    <property type="project" value="TreeGrafter"/>
</dbReference>
<keyword evidence="2" id="KW-0677">Repeat</keyword>
<feature type="region of interest" description="Disordered" evidence="4">
    <location>
        <begin position="1627"/>
        <end position="1650"/>
    </location>
</feature>
<dbReference type="InterPro" id="IPR011989">
    <property type="entry name" value="ARM-like"/>
</dbReference>
<dbReference type="RefSeq" id="XP_023577604.1">
    <property type="nucleotide sequence ID" value="XM_023721836.1"/>
</dbReference>
<evidence type="ECO:0000256" key="3">
    <source>
        <dbReference type="ARBA" id="ARBA00070811"/>
    </source>
</evidence>
<dbReference type="Gene3D" id="1.25.10.10">
    <property type="entry name" value="Leucine-rich Repeat Variant"/>
    <property type="match status" value="2"/>
</dbReference>
<feature type="region of interest" description="Disordered" evidence="4">
    <location>
        <begin position="1194"/>
        <end position="1216"/>
    </location>
</feature>
<dbReference type="Proteomes" id="UP000515203">
    <property type="component" value="Unplaced"/>
</dbReference>
<sequence length="2022" mass="220783">MELAHSLLLNEEAYSQLSEVQKAEFIFEWLRHLEKLLIAASRNDLKEKQKILVEQLLSLLNSSPGPPTRKLLAKNLAILYSIGDTFSAYETIDKCNDLIRSKDDSPSYLPTKLAAVACLGSLYKKLGRILGDTFHDTVGNILKAMKSAESQGRYEIMLSLQNILSGLGTAATSCHRDIYKAARSCLTDRSMAVRCAAAKCLLELQNEAIFMWSSDLDSVATLCFKSFEGSNYDVRISVSKLLGTVLAKAVIFKHLEAAASRQSIRRVSLEEVFELLGTGFLRGSSGFLRASGDMLKGTSSVSRDVRVGVTQAYVVFVSTLGGTWLEKNFAVFLSHILSLVSQSHPKATQTHIDAICCRRCVSFILRATIGGLLGEKAQMAAAKDICQAIWKQKKVVDAVLSDGNLETRPGSTDVSASQHMLVCALQELGNLTCNLGTTAAPLLQDSSIGLLDSVISVVLHPSISVRLAAAWCLRCIAVALPCYLMPLIDRCLERLAILKSLPEAVTGFSFALAALLGAVKHCPLGIPHGMGKIIMALAEDLLCSAAQNSRLSAQRTQAGWLLIAALMTLGPAVVSHHLARVLLLWKCVFPASPKDLETEKSRGDSFTWQVTLEGRAGALSAIKSFVSHCGDLLSEEVIQHLLLPLPCAVDLLTQLSSVLKSYGSTLKTPSVVYRQRLYELLILLPPETYEGDLCAILRELAADLTAPDVQVAASSFLLPPLCHQDDLLRLSPLLQETDHRFIEEQLLLDNGVYCGSLDYDPHSIYQKNVEGDSVPKPLPPTLSVISSAAKLFGFVCAHAGETQSLLILAQLSNRIKHTKGARQQIVQLHVVSSISNFLKYMAGSKGRLCSEEMRRLALTLVLEALESHNPLLRCAAAEAWARLAQVVDDGAFTTGLAQVSFDKLKSARDVVTRTGHSLALGSLHRYLGGVSSQHLNSCIGILFTLSQDSTSPDVQTWALHSLSLLIDSAGPLFHVHVEPALSLIIMLLLNVPPTYAEVHQSLGRCLNALITTLGPELQVNSTSVSTLRTSCLLGCAIMQDNPDCLVQAQAISCLQQLHMFAPRHVNLSSLVNCLCVNLCSPYLLLRRAVLACLRQLVQREAAEVSEYAVMLATDGREDLTPDANIREVGLEGALLILLDKETDQRLCHDIKETLNYMLTSLAVEKLSLWLKLCKDVLAASADFTAVSCVDTMQEEEGDKGDDSSVLTTRSNEQSHPFTNPRWGTRVFAAECVCRIINQCEKANSAHFDIALAQEMKRRDSRNDFLVLHLADLIRMAFMAATDHSDQLRLSGLETLLVIIRRFAAIPEPEFPGHVILEQYQANVCSAWIASGVVSDINDLRRVYQLLVSSLTKIQAGKEGLSRLYSESASTMEILAVLKAWAEVYIIAVQRHKNHKQTLKTATYLEDSVKDGLHSPDGLLDLVCTDLGTLSRLWLAALHDHALLSLPSDFSSQLPVEGGTFYTAETSENAKLHYCNSWALILHATALWLTNTGFVVADPDEGASNLSRPVTPTSMCQGSSSGAGVKSPEEIYTDRFHLILGISVEFLCSLRSDATMESITACLHALQALLDVPWPRSKIGSDQNLGLELLNVLHRVILTRESPSIQLASLEVVRQIICAAQEHVKEKRRSAEVDDGATEKETLPEFGEGKDTGGLVPGKSLVFATLELCVCILVRQLPELNPKLTGTPEVRATKPQILSEEGSQLVSAALVILSELPAVCSPEGSISILPTILYLTVGVLRETAVKLPGGQLSPTVAASLQALKGILSSPMARAEKCHSAWTDLLRSALTTVLDCWDPVDAAHEDLDEVSLLTAITVFILSTNPEVTTIPCLQNRCIEKFKATLEIKNTMVQFKTYQLLHSIFQYPNPAIAYPYIYSLASLIVEKLQEIDKRKPEDATELQIFREGIKILEALVTIAEEQHRSQLVACLLPILISFLLDENALASAPSIMRNLHDFALQNLMQIGPKYSSVFKNIMASSPALKARLEAAIKGNQESVKVKLPSSKYTKHSGKNSSIQLKTNFL</sequence>
<evidence type="ECO:0000256" key="1">
    <source>
        <dbReference type="ARBA" id="ARBA00008304"/>
    </source>
</evidence>
<evidence type="ECO:0000313" key="5">
    <source>
        <dbReference type="Proteomes" id="UP000515203"/>
    </source>
</evidence>
<dbReference type="GO" id="GO:0005829">
    <property type="term" value="C:cytosol"/>
    <property type="evidence" value="ECO:0007669"/>
    <property type="project" value="GOC"/>
</dbReference>
<dbReference type="PANTHER" id="PTHR21663">
    <property type="entry name" value="HYPOTHETICAL HEAT DOMAIN-CONTAINING"/>
    <property type="match status" value="1"/>
</dbReference>
<dbReference type="InParanoid" id="A0A6P6EZ96"/>
<proteinExistence type="inferred from homology"/>
<evidence type="ECO:0000256" key="4">
    <source>
        <dbReference type="SAM" id="MobiDB-lite"/>
    </source>
</evidence>
<evidence type="ECO:0000256" key="2">
    <source>
        <dbReference type="ARBA" id="ARBA00022737"/>
    </source>
</evidence>
<dbReference type="GO" id="GO:0005794">
    <property type="term" value="C:Golgi apparatus"/>
    <property type="evidence" value="ECO:0007669"/>
    <property type="project" value="TreeGrafter"/>
</dbReference>
<dbReference type="PANTHER" id="PTHR21663:SF1">
    <property type="entry name" value="HEAT REPEAT-CONTAINING PROTEIN 5A"/>
    <property type="match status" value="1"/>
</dbReference>
<dbReference type="GO" id="GO:0016020">
    <property type="term" value="C:membrane"/>
    <property type="evidence" value="ECO:0007669"/>
    <property type="project" value="TreeGrafter"/>
</dbReference>
<dbReference type="Pfam" id="PF20210">
    <property type="entry name" value="Laa1_Sip1_HTR5"/>
    <property type="match status" value="1"/>
</dbReference>
<dbReference type="GO" id="GO:0030139">
    <property type="term" value="C:endocytic vesicle"/>
    <property type="evidence" value="ECO:0007669"/>
    <property type="project" value="TreeGrafter"/>
</dbReference>
<dbReference type="FunCoup" id="A0A6P6EZ96">
    <property type="interactions" value="3306"/>
</dbReference>
<keyword evidence="5" id="KW-1185">Reference proteome</keyword>
<feature type="compositionally biased region" description="Polar residues" evidence="4">
    <location>
        <begin position="1204"/>
        <end position="1216"/>
    </location>
</feature>
<dbReference type="SUPFAM" id="SSF48371">
    <property type="entry name" value="ARM repeat"/>
    <property type="match status" value="2"/>
</dbReference>
<dbReference type="CTD" id="25938"/>
<dbReference type="InterPro" id="IPR040108">
    <property type="entry name" value="Laa1/Sip1/HEATR5"/>
</dbReference>
<dbReference type="Pfam" id="PF25468">
    <property type="entry name" value="HEAT_HEATR5A"/>
    <property type="match status" value="1"/>
</dbReference>
<organism evidence="5 6">
    <name type="scientific">Octodon degus</name>
    <name type="common">Degu</name>
    <name type="synonym">Sciurus degus</name>
    <dbReference type="NCBI Taxonomy" id="10160"/>
    <lineage>
        <taxon>Eukaryota</taxon>
        <taxon>Metazoa</taxon>
        <taxon>Chordata</taxon>
        <taxon>Craniata</taxon>
        <taxon>Vertebrata</taxon>
        <taxon>Euteleostomi</taxon>
        <taxon>Mammalia</taxon>
        <taxon>Eutheria</taxon>
        <taxon>Euarchontoglires</taxon>
        <taxon>Glires</taxon>
        <taxon>Rodentia</taxon>
        <taxon>Hystricomorpha</taxon>
        <taxon>Octodontidae</taxon>
        <taxon>Octodon</taxon>
    </lineage>
</organism>
<dbReference type="FunFam" id="1.25.10.10:FF:000249">
    <property type="entry name" value="HEAT repeat-containing protein 5A isoform X2"/>
    <property type="match status" value="1"/>
</dbReference>
<reference evidence="6" key="1">
    <citation type="submission" date="2025-08" db="UniProtKB">
        <authorList>
            <consortium name="RefSeq"/>
        </authorList>
    </citation>
    <scope>IDENTIFICATION</scope>
</reference>
<dbReference type="InterPro" id="IPR046837">
    <property type="entry name" value="Laa1/Sip1/HEATR5-like_HEAT"/>
</dbReference>
<dbReference type="InterPro" id="IPR016024">
    <property type="entry name" value="ARM-type_fold"/>
</dbReference>